<dbReference type="InterPro" id="IPR036265">
    <property type="entry name" value="HIT-like_sf"/>
</dbReference>
<evidence type="ECO:0000313" key="5">
    <source>
        <dbReference type="EMBL" id="AQU87199.1"/>
    </source>
</evidence>
<dbReference type="CDD" id="cd01276">
    <property type="entry name" value="PKCI_related"/>
    <property type="match status" value="1"/>
</dbReference>
<reference evidence="5" key="2">
    <citation type="submission" date="2017-02" db="EMBL/GenBank/DDBJ databases">
        <authorList>
            <person name="Zhang H."/>
        </authorList>
    </citation>
    <scope>NUCLEOTIDE SEQUENCE</scope>
    <source>
        <strain evidence="5">RZS01</strain>
    </source>
</reference>
<sequence>MPVNGTGAYDPQNVFARILRGELPCRKVYEDDYAFAFHDIAPKAPIHVLVIPKGAYVSFADFSAKASEAEIAGFTRAVGRVARDLGLEAPGYRLVSNTGIEGGQEVPHFHVHLFGGRALGAMLPG</sequence>
<dbReference type="GO" id="GO:0003824">
    <property type="term" value="F:catalytic activity"/>
    <property type="evidence" value="ECO:0007669"/>
    <property type="project" value="InterPro"/>
</dbReference>
<dbReference type="KEGG" id="kna:B0W47_06620"/>
<dbReference type="PRINTS" id="PR00332">
    <property type="entry name" value="HISTRIAD"/>
</dbReference>
<keyword evidence="8" id="KW-1185">Reference proteome</keyword>
<reference evidence="7" key="1">
    <citation type="submission" date="2017-02" db="EMBL/GenBank/DDBJ databases">
        <title>zhang.</title>
        <authorList>
            <person name="Zhang H."/>
        </authorList>
    </citation>
    <scope>NUCLEOTIDE SEQUENCE [LARGE SCALE GENOMIC DNA]</scope>
    <source>
        <strain evidence="7">RZS01</strain>
    </source>
</reference>
<feature type="active site" description="Tele-AMP-histidine intermediate" evidence="1">
    <location>
        <position position="110"/>
    </location>
</feature>
<accession>A0A9N7CMH7</accession>
<dbReference type="InterPro" id="IPR011146">
    <property type="entry name" value="HIT-like"/>
</dbReference>
<dbReference type="Gene3D" id="3.30.428.10">
    <property type="entry name" value="HIT-like"/>
    <property type="match status" value="1"/>
</dbReference>
<dbReference type="PROSITE" id="PS51084">
    <property type="entry name" value="HIT_2"/>
    <property type="match status" value="1"/>
</dbReference>
<evidence type="ECO:0000313" key="6">
    <source>
        <dbReference type="EMBL" id="PYD67535.1"/>
    </source>
</evidence>
<dbReference type="OrthoDB" id="9784774at2"/>
<proteinExistence type="predicted"/>
<dbReference type="RefSeq" id="WP_078524824.1">
    <property type="nucleotide sequence ID" value="NZ_CP019875.1"/>
</dbReference>
<evidence type="ECO:0000256" key="2">
    <source>
        <dbReference type="PIRSR" id="PIRSR601310-3"/>
    </source>
</evidence>
<dbReference type="SUPFAM" id="SSF54197">
    <property type="entry name" value="HIT-like"/>
    <property type="match status" value="1"/>
</dbReference>
<feature type="short sequence motif" description="Histidine triad motif" evidence="2 3">
    <location>
        <begin position="108"/>
        <end position="112"/>
    </location>
</feature>
<evidence type="ECO:0000259" key="4">
    <source>
        <dbReference type="PROSITE" id="PS51084"/>
    </source>
</evidence>
<organism evidence="5 7">
    <name type="scientific">Komagataeibacter nataicola</name>
    <dbReference type="NCBI Taxonomy" id="265960"/>
    <lineage>
        <taxon>Bacteria</taxon>
        <taxon>Pseudomonadati</taxon>
        <taxon>Pseudomonadota</taxon>
        <taxon>Alphaproteobacteria</taxon>
        <taxon>Acetobacterales</taxon>
        <taxon>Acetobacteraceae</taxon>
        <taxon>Komagataeibacter</taxon>
    </lineage>
</organism>
<dbReference type="PROSITE" id="PS00892">
    <property type="entry name" value="HIT_1"/>
    <property type="match status" value="1"/>
</dbReference>
<gene>
    <name evidence="5" type="ORF">B0W47_06620</name>
    <name evidence="6" type="ORF">CDI09_03205</name>
</gene>
<evidence type="ECO:0000256" key="1">
    <source>
        <dbReference type="PIRSR" id="PIRSR601310-1"/>
    </source>
</evidence>
<dbReference type="Proteomes" id="UP000189683">
    <property type="component" value="Chromosome"/>
</dbReference>
<dbReference type="Pfam" id="PF01230">
    <property type="entry name" value="HIT"/>
    <property type="match status" value="1"/>
</dbReference>
<dbReference type="InterPro" id="IPR001310">
    <property type="entry name" value="Histidine_triad_HIT"/>
</dbReference>
<reference evidence="6 8" key="3">
    <citation type="submission" date="2017-06" db="EMBL/GenBank/DDBJ databases">
        <title>A draft genome sequence of Komagataeibacter nataicola LMG 1536.</title>
        <authorList>
            <person name="Skraban J."/>
            <person name="Cleenwerck I."/>
            <person name="Vandamme P."/>
            <person name="Trcek J."/>
        </authorList>
    </citation>
    <scope>NUCLEOTIDE SEQUENCE [LARGE SCALE GENOMIC DNA]</scope>
    <source>
        <strain evidence="6 8">LMG 1536</strain>
    </source>
</reference>
<dbReference type="InterPro" id="IPR019808">
    <property type="entry name" value="Histidine_triad_CS"/>
</dbReference>
<dbReference type="PANTHER" id="PTHR23089">
    <property type="entry name" value="HISTIDINE TRIAD HIT PROTEIN"/>
    <property type="match status" value="1"/>
</dbReference>
<name>A0A9N7CMH7_9PROT</name>
<evidence type="ECO:0000313" key="8">
    <source>
        <dbReference type="Proteomes" id="UP000247512"/>
    </source>
</evidence>
<evidence type="ECO:0000256" key="3">
    <source>
        <dbReference type="PROSITE-ProRule" id="PRU00464"/>
    </source>
</evidence>
<dbReference type="Proteomes" id="UP000247512">
    <property type="component" value="Unassembled WGS sequence"/>
</dbReference>
<dbReference type="EMBL" id="NIRT01000003">
    <property type="protein sequence ID" value="PYD67535.1"/>
    <property type="molecule type" value="Genomic_DNA"/>
</dbReference>
<evidence type="ECO:0000313" key="7">
    <source>
        <dbReference type="Proteomes" id="UP000189683"/>
    </source>
</evidence>
<dbReference type="EMBL" id="CP019875">
    <property type="protein sequence ID" value="AQU87199.1"/>
    <property type="molecule type" value="Genomic_DNA"/>
</dbReference>
<protein>
    <submittedName>
        <fullName evidence="5">Histidine triad nucleotide-binding protein</fullName>
    </submittedName>
</protein>
<dbReference type="AlphaFoldDB" id="A0A9N7CMH7"/>
<feature type="domain" description="HIT" evidence="4">
    <location>
        <begin position="14"/>
        <end position="125"/>
    </location>
</feature>